<evidence type="ECO:0000256" key="1">
    <source>
        <dbReference type="SAM" id="Phobius"/>
    </source>
</evidence>
<accession>A0A061R9M3</accession>
<name>A0A061R9M3_9CHLO</name>
<gene>
    <name evidence="2" type="ORF">TSPGSL018_11042</name>
</gene>
<keyword evidence="1" id="KW-1133">Transmembrane helix</keyword>
<sequence length="94" mass="10560">MKPLLRHIVFTVLSLYSPEPSFSKRKVREQASFQKSATSYSGSWKTCYAVLISVLAALFFFFGDKQKPPWATQTLDKHLGVPSLAQVEAALPNR</sequence>
<feature type="transmembrane region" description="Helical" evidence="1">
    <location>
        <begin position="42"/>
        <end position="62"/>
    </location>
</feature>
<reference evidence="2" key="1">
    <citation type="submission" date="2014-05" db="EMBL/GenBank/DDBJ databases">
        <title>The transcriptome of the halophilic microalga Tetraselmis sp. GSL018 isolated from the Great Salt Lake, Utah.</title>
        <authorList>
            <person name="Jinkerson R.E."/>
            <person name="D'Adamo S."/>
            <person name="Posewitz M.C."/>
        </authorList>
    </citation>
    <scope>NUCLEOTIDE SEQUENCE</scope>
    <source>
        <strain evidence="2">GSL018</strain>
    </source>
</reference>
<dbReference type="AlphaFoldDB" id="A0A061R9M3"/>
<proteinExistence type="predicted"/>
<protein>
    <submittedName>
        <fullName evidence="2">Uncharacterized protein</fullName>
    </submittedName>
</protein>
<evidence type="ECO:0000313" key="2">
    <source>
        <dbReference type="EMBL" id="JAC67479.1"/>
    </source>
</evidence>
<dbReference type="EMBL" id="GBEZ01019020">
    <property type="protein sequence ID" value="JAC67479.1"/>
    <property type="molecule type" value="Transcribed_RNA"/>
</dbReference>
<keyword evidence="1" id="KW-0812">Transmembrane</keyword>
<organism evidence="2">
    <name type="scientific">Tetraselmis sp. GSL018</name>
    <dbReference type="NCBI Taxonomy" id="582737"/>
    <lineage>
        <taxon>Eukaryota</taxon>
        <taxon>Viridiplantae</taxon>
        <taxon>Chlorophyta</taxon>
        <taxon>core chlorophytes</taxon>
        <taxon>Chlorodendrophyceae</taxon>
        <taxon>Chlorodendrales</taxon>
        <taxon>Chlorodendraceae</taxon>
        <taxon>Tetraselmis</taxon>
    </lineage>
</organism>
<keyword evidence="1" id="KW-0472">Membrane</keyword>